<dbReference type="InterPro" id="IPR011990">
    <property type="entry name" value="TPR-like_helical_dom_sf"/>
</dbReference>
<comment type="catalytic activity">
    <reaction evidence="3">
        <text>[protein]-peptidylproline (omega=180) = [protein]-peptidylproline (omega=0)</text>
        <dbReference type="Rhea" id="RHEA:16237"/>
        <dbReference type="Rhea" id="RHEA-COMP:10747"/>
        <dbReference type="Rhea" id="RHEA-COMP:10748"/>
        <dbReference type="ChEBI" id="CHEBI:83833"/>
        <dbReference type="ChEBI" id="CHEBI:83834"/>
        <dbReference type="EC" id="5.2.1.8"/>
    </reaction>
</comment>
<keyword evidence="3 7" id="KW-0413">Isomerase</keyword>
<evidence type="ECO:0000256" key="4">
    <source>
        <dbReference type="PROSITE-ProRule" id="PRU00339"/>
    </source>
</evidence>
<dbReference type="SMART" id="SM00028">
    <property type="entry name" value="TPR"/>
    <property type="match status" value="3"/>
</dbReference>
<evidence type="ECO:0000256" key="2">
    <source>
        <dbReference type="ARBA" id="ARBA00022803"/>
    </source>
</evidence>
<keyword evidence="1" id="KW-0677">Repeat</keyword>
<dbReference type="PANTHER" id="PTHR46512:SF1">
    <property type="entry name" value="PEPTIDYLPROLYL ISOMERASE"/>
    <property type="match status" value="1"/>
</dbReference>
<evidence type="ECO:0000313" key="8">
    <source>
        <dbReference type="Proteomes" id="UP000694846"/>
    </source>
</evidence>
<dbReference type="PROSITE" id="PS50005">
    <property type="entry name" value="TPR"/>
    <property type="match status" value="1"/>
</dbReference>
<evidence type="ECO:0000313" key="7">
    <source>
        <dbReference type="EMBL" id="MBY73302.1"/>
    </source>
</evidence>
<keyword evidence="5" id="KW-0472">Membrane</keyword>
<evidence type="ECO:0000256" key="5">
    <source>
        <dbReference type="SAM" id="Phobius"/>
    </source>
</evidence>
<dbReference type="InterPro" id="IPR050754">
    <property type="entry name" value="FKBP4/5/8-like"/>
</dbReference>
<gene>
    <name evidence="7" type="primary">FKBP8_1</name>
    <name evidence="9" type="synonym">LOC112687362</name>
    <name evidence="7" type="ORF">g.110536</name>
</gene>
<dbReference type="GO" id="GO:0005740">
    <property type="term" value="C:mitochondrial envelope"/>
    <property type="evidence" value="ECO:0007669"/>
    <property type="project" value="TreeGrafter"/>
</dbReference>
<dbReference type="SUPFAM" id="SSF54534">
    <property type="entry name" value="FKBP-like"/>
    <property type="match status" value="1"/>
</dbReference>
<protein>
    <recommendedName>
        <fullName evidence="3">peptidylprolyl isomerase</fullName>
        <ecNumber evidence="3">5.2.1.8</ecNumber>
    </recommendedName>
</protein>
<evidence type="ECO:0000256" key="1">
    <source>
        <dbReference type="ARBA" id="ARBA00022737"/>
    </source>
</evidence>
<dbReference type="GO" id="GO:0012505">
    <property type="term" value="C:endomembrane system"/>
    <property type="evidence" value="ECO:0007669"/>
    <property type="project" value="TreeGrafter"/>
</dbReference>
<keyword evidence="5" id="KW-0812">Transmembrane</keyword>
<dbReference type="AlphaFoldDB" id="A0A2S2Q7W6"/>
<keyword evidence="2 4" id="KW-0802">TPR repeat</keyword>
<evidence type="ECO:0000259" key="6">
    <source>
        <dbReference type="PROSITE" id="PS50059"/>
    </source>
</evidence>
<dbReference type="GO" id="GO:0003755">
    <property type="term" value="F:peptidyl-prolyl cis-trans isomerase activity"/>
    <property type="evidence" value="ECO:0007669"/>
    <property type="project" value="UniProtKB-KW"/>
</dbReference>
<keyword evidence="5" id="KW-1133">Transmembrane helix</keyword>
<dbReference type="Proteomes" id="UP000694846">
    <property type="component" value="Unplaced"/>
</dbReference>
<dbReference type="InterPro" id="IPR046357">
    <property type="entry name" value="PPIase_dom_sf"/>
</dbReference>
<accession>A0A2S2Q7W6</accession>
<dbReference type="Gene3D" id="1.25.40.10">
    <property type="entry name" value="Tetratricopeptide repeat domain"/>
    <property type="match status" value="1"/>
</dbReference>
<dbReference type="InterPro" id="IPR001179">
    <property type="entry name" value="PPIase_FKBP_dom"/>
</dbReference>
<evidence type="ECO:0000313" key="9">
    <source>
        <dbReference type="RefSeq" id="XP_025415798.1"/>
    </source>
</evidence>
<dbReference type="GO" id="GO:0043066">
    <property type="term" value="P:negative regulation of apoptotic process"/>
    <property type="evidence" value="ECO:0007669"/>
    <property type="project" value="TreeGrafter"/>
</dbReference>
<dbReference type="GO" id="GO:0005829">
    <property type="term" value="C:cytosol"/>
    <property type="evidence" value="ECO:0007669"/>
    <property type="project" value="TreeGrafter"/>
</dbReference>
<feature type="repeat" description="TPR" evidence="4">
    <location>
        <begin position="241"/>
        <end position="274"/>
    </location>
</feature>
<dbReference type="EC" id="5.2.1.8" evidence="3"/>
<dbReference type="SUPFAM" id="SSF48452">
    <property type="entry name" value="TPR-like"/>
    <property type="match status" value="1"/>
</dbReference>
<reference evidence="9" key="2">
    <citation type="submission" date="2025-04" db="UniProtKB">
        <authorList>
            <consortium name="RefSeq"/>
        </authorList>
    </citation>
    <scope>IDENTIFICATION</scope>
    <source>
        <tissue evidence="9">Whole body</tissue>
    </source>
</reference>
<dbReference type="GO" id="GO:0044183">
    <property type="term" value="F:protein folding chaperone"/>
    <property type="evidence" value="ECO:0007669"/>
    <property type="project" value="TreeGrafter"/>
</dbReference>
<dbReference type="Gene3D" id="3.10.50.40">
    <property type="match status" value="1"/>
</dbReference>
<dbReference type="EMBL" id="GGMS01004099">
    <property type="protein sequence ID" value="MBY73302.1"/>
    <property type="molecule type" value="Transcribed_RNA"/>
</dbReference>
<sequence length="387" mass="43470">MELESKNNIIPPIETSKMSAFINAEQGDSSELPINHTIENECNTKDEIFEPVNENEIKEETYQDILGSGDLLKKIIKHGISDDRPMKGEQILINLVGRLEEKDDIIEEEKNLEITLGDCEVIQGVDLALSLMNVGEIAELKIASRFGYGDKGLEPMVPSGAKLLYTVELISIKPEIIPDDLTPDERLRIGRKKKDKGNWWYARNENTMALHVYRKALQYFGGPGETVVFDFKHDDIQNERNKILNNMAAVHMSMNSLDLALQALDTVLSIEPMNEKAIMRKGKVLALKGQNMAAAQELKKALKINSNNKTVQNILSNVEAALVKERVQERELYKKMLGQKVDTEKSIPDNNKSNTTFIISGLVAGLAVICGYCYLNNNFPFTKFNTL</sequence>
<evidence type="ECO:0000256" key="3">
    <source>
        <dbReference type="PROSITE-ProRule" id="PRU00277"/>
    </source>
</evidence>
<proteinExistence type="predicted"/>
<keyword evidence="8" id="KW-1185">Reference proteome</keyword>
<name>A0A2S2Q7W6_9HEMI</name>
<reference evidence="7" key="1">
    <citation type="submission" date="2018-04" db="EMBL/GenBank/DDBJ databases">
        <title>Transcriptome assembly of Sipha flava.</title>
        <authorList>
            <person name="Scully E.D."/>
            <person name="Geib S.M."/>
            <person name="Palmer N.A."/>
            <person name="Koch K."/>
            <person name="Bradshaw J."/>
            <person name="Heng-Moss T."/>
            <person name="Sarath G."/>
        </authorList>
    </citation>
    <scope>NUCLEOTIDE SEQUENCE</scope>
</reference>
<dbReference type="Pfam" id="PF00254">
    <property type="entry name" value="FKBP_C"/>
    <property type="match status" value="1"/>
</dbReference>
<feature type="domain" description="PPIase FKBP-type" evidence="6">
    <location>
        <begin position="88"/>
        <end position="173"/>
    </location>
</feature>
<organism evidence="7">
    <name type="scientific">Sipha flava</name>
    <name type="common">yellow sugarcane aphid</name>
    <dbReference type="NCBI Taxonomy" id="143950"/>
    <lineage>
        <taxon>Eukaryota</taxon>
        <taxon>Metazoa</taxon>
        <taxon>Ecdysozoa</taxon>
        <taxon>Arthropoda</taxon>
        <taxon>Hexapoda</taxon>
        <taxon>Insecta</taxon>
        <taxon>Pterygota</taxon>
        <taxon>Neoptera</taxon>
        <taxon>Paraneoptera</taxon>
        <taxon>Hemiptera</taxon>
        <taxon>Sternorrhyncha</taxon>
        <taxon>Aphidomorpha</taxon>
        <taxon>Aphidoidea</taxon>
        <taxon>Aphididae</taxon>
        <taxon>Sipha</taxon>
    </lineage>
</organism>
<dbReference type="PANTHER" id="PTHR46512">
    <property type="entry name" value="PEPTIDYLPROLYL ISOMERASE"/>
    <property type="match status" value="1"/>
</dbReference>
<dbReference type="RefSeq" id="XP_025415798.1">
    <property type="nucleotide sequence ID" value="XM_025560013.1"/>
</dbReference>
<dbReference type="GO" id="GO:0016020">
    <property type="term" value="C:membrane"/>
    <property type="evidence" value="ECO:0007669"/>
    <property type="project" value="TreeGrafter"/>
</dbReference>
<feature type="transmembrane region" description="Helical" evidence="5">
    <location>
        <begin position="357"/>
        <end position="375"/>
    </location>
</feature>
<dbReference type="OrthoDB" id="532682at2759"/>
<keyword evidence="3" id="KW-0697">Rotamase</keyword>
<dbReference type="PROSITE" id="PS50059">
    <property type="entry name" value="FKBP_PPIASE"/>
    <property type="match status" value="1"/>
</dbReference>
<dbReference type="InterPro" id="IPR019734">
    <property type="entry name" value="TPR_rpt"/>
</dbReference>